<dbReference type="Proteomes" id="UP001236076">
    <property type="component" value="Segment"/>
</dbReference>
<sequence length="98" mass="11620">MSEQLKAFYKAYAEWLDAGAPHSETFDRTCGLCNALEEFSECDYKLLKEMQQQFTDAGLNWEFPFDEGWKAYHYDDNKHLNASRVEWVRKHAEEESSR</sequence>
<proteinExistence type="predicted"/>
<reference evidence="1 2" key="1">
    <citation type="submission" date="2022-10" db="EMBL/GenBank/DDBJ databases">
        <authorList>
            <person name="Cortes-Martin A."/>
            <person name="Buttimer C.T.H."/>
            <person name="Hill C."/>
        </authorList>
    </citation>
    <scope>NUCLEOTIDE SEQUENCE [LARGE SCALE GENOMIC DNA]</scope>
</reference>
<accession>A0AAE9PWA1</accession>
<evidence type="ECO:0000313" key="2">
    <source>
        <dbReference type="Proteomes" id="UP001236076"/>
    </source>
</evidence>
<name>A0AAE9PWA1_9CAUD</name>
<gene>
    <name evidence="1" type="ORF">A54_11</name>
</gene>
<evidence type="ECO:0000313" key="1">
    <source>
        <dbReference type="EMBL" id="UZZ64251.1"/>
    </source>
</evidence>
<organism evidence="1 2">
    <name type="scientific">Escherichia phage A5-4</name>
    <dbReference type="NCBI Taxonomy" id="2996162"/>
    <lineage>
        <taxon>Viruses</taxon>
        <taxon>Duplodnaviria</taxon>
        <taxon>Heunggongvirae</taxon>
        <taxon>Uroviricota</taxon>
        <taxon>Caudoviricetes</taxon>
        <taxon>Vequintavirinae</taxon>
    </lineage>
</organism>
<protein>
    <submittedName>
        <fullName evidence="1">Uncharacterized protein</fullName>
    </submittedName>
</protein>
<keyword evidence="2" id="KW-1185">Reference proteome</keyword>
<dbReference type="EMBL" id="OP744025">
    <property type="protein sequence ID" value="UZZ64251.1"/>
    <property type="molecule type" value="Genomic_DNA"/>
</dbReference>